<feature type="compositionally biased region" description="Acidic residues" evidence="2">
    <location>
        <begin position="49"/>
        <end position="71"/>
    </location>
</feature>
<sequence length="201" mass="21664">MKKLSLGLGAITLATVLVACGESNVSQVETENEVNAAENVNETATNGEVNEEPSNEEEPANEPANEPEEEEVVEETVTVGDTMNFDGLEITLNDAYTSQGGDFEEPSNDHFLVLDMTIANTTDEAANVSTFLQMSVQDDESFTHDPTIMLEAAGSLDGEIGPGRDNRGEVAFDVNASETYEFIFENPFTSGQAIWTIEGVE</sequence>
<feature type="domain" description="DUF4352" evidence="4">
    <location>
        <begin position="78"/>
        <end position="193"/>
    </location>
</feature>
<evidence type="ECO:0000259" key="4">
    <source>
        <dbReference type="Pfam" id="PF11611"/>
    </source>
</evidence>
<dbReference type="Proteomes" id="UP000318138">
    <property type="component" value="Chromosome"/>
</dbReference>
<evidence type="ECO:0000256" key="2">
    <source>
        <dbReference type="SAM" id="MobiDB-lite"/>
    </source>
</evidence>
<gene>
    <name evidence="5" type="ORF">FLK61_34015</name>
    <name evidence="6" type="ORF">FLK61_34310</name>
</gene>
<dbReference type="Pfam" id="PF11611">
    <property type="entry name" value="DUF4352"/>
    <property type="match status" value="1"/>
</dbReference>
<protein>
    <submittedName>
        <fullName evidence="6">DUF4352 domain-containing protein</fullName>
    </submittedName>
</protein>
<dbReference type="RefSeq" id="WP_176009729.1">
    <property type="nucleotide sequence ID" value="NZ_CP041372.2"/>
</dbReference>
<dbReference type="InterPro" id="IPR029050">
    <property type="entry name" value="Immunoprotect_excell_Ig-like"/>
</dbReference>
<evidence type="ECO:0000256" key="3">
    <source>
        <dbReference type="SAM" id="SignalP"/>
    </source>
</evidence>
<dbReference type="Gene3D" id="2.60.40.1240">
    <property type="match status" value="1"/>
</dbReference>
<keyword evidence="1 3" id="KW-0732">Signal</keyword>
<organism evidence="6 7">
    <name type="scientific">Paenalkalicoccus suaedae</name>
    <dbReference type="NCBI Taxonomy" id="2592382"/>
    <lineage>
        <taxon>Bacteria</taxon>
        <taxon>Bacillati</taxon>
        <taxon>Bacillota</taxon>
        <taxon>Bacilli</taxon>
        <taxon>Bacillales</taxon>
        <taxon>Bacillaceae</taxon>
        <taxon>Paenalkalicoccus</taxon>
    </lineage>
</organism>
<dbReference type="AlphaFoldDB" id="A0A859FFH2"/>
<feature type="signal peptide" evidence="3">
    <location>
        <begin position="1"/>
        <end position="19"/>
    </location>
</feature>
<keyword evidence="7" id="KW-1185">Reference proteome</keyword>
<evidence type="ECO:0000256" key="1">
    <source>
        <dbReference type="ARBA" id="ARBA00022729"/>
    </source>
</evidence>
<reference evidence="6" key="2">
    <citation type="submission" date="2020-05" db="EMBL/GenBank/DDBJ databases">
        <title>Bacillus alkalisoli sp. nov. isolated from saline soil.</title>
        <authorList>
            <person name="Sun J.-Q."/>
            <person name="Xu L."/>
        </authorList>
    </citation>
    <scope>NUCLEOTIDE SEQUENCE</scope>
    <source>
        <strain evidence="6">M4U3P1</strain>
    </source>
</reference>
<dbReference type="InterPro" id="IPR029051">
    <property type="entry name" value="DUF4352"/>
</dbReference>
<dbReference type="KEGG" id="psua:FLK61_34015"/>
<feature type="compositionally biased region" description="Low complexity" evidence="2">
    <location>
        <begin position="33"/>
        <end position="48"/>
    </location>
</feature>
<name>A0A859FFH2_9BACI</name>
<reference evidence="7" key="1">
    <citation type="submission" date="2019-07" db="EMBL/GenBank/DDBJ databases">
        <title>Bacillus alkalisoli sp. nov. isolated from saline soil.</title>
        <authorList>
            <person name="Sun J.-Q."/>
            <person name="Xu L."/>
        </authorList>
    </citation>
    <scope>NUCLEOTIDE SEQUENCE [LARGE SCALE GENOMIC DNA]</scope>
    <source>
        <strain evidence="5 7">M4U3P1</strain>
    </source>
</reference>
<feature type="region of interest" description="Disordered" evidence="2">
    <location>
        <begin position="29"/>
        <end position="71"/>
    </location>
</feature>
<dbReference type="KEGG" id="psua:FLK61_34310"/>
<evidence type="ECO:0000313" key="7">
    <source>
        <dbReference type="Proteomes" id="UP000318138"/>
    </source>
</evidence>
<proteinExistence type="predicted"/>
<accession>A0A859FFH2</accession>
<dbReference type="EMBL" id="CP041372">
    <property type="protein sequence ID" value="QKS71751.1"/>
    <property type="molecule type" value="Genomic_DNA"/>
</dbReference>
<evidence type="ECO:0000313" key="6">
    <source>
        <dbReference type="EMBL" id="QKS71751.1"/>
    </source>
</evidence>
<evidence type="ECO:0000313" key="5">
    <source>
        <dbReference type="EMBL" id="QKS71697.1"/>
    </source>
</evidence>
<dbReference type="EMBL" id="CP041372">
    <property type="protein sequence ID" value="QKS71697.1"/>
    <property type="molecule type" value="Genomic_DNA"/>
</dbReference>
<dbReference type="PROSITE" id="PS51257">
    <property type="entry name" value="PROKAR_LIPOPROTEIN"/>
    <property type="match status" value="1"/>
</dbReference>
<feature type="chain" id="PRO_5038316406" evidence="3">
    <location>
        <begin position="20"/>
        <end position="201"/>
    </location>
</feature>